<protein>
    <submittedName>
        <fullName evidence="1">Uncharacterized protein</fullName>
    </submittedName>
</protein>
<dbReference type="AlphaFoldDB" id="A0A0E9USM1"/>
<name>A0A0E9USM1_ANGAN</name>
<reference evidence="1" key="1">
    <citation type="submission" date="2014-11" db="EMBL/GenBank/DDBJ databases">
        <authorList>
            <person name="Amaro Gonzalez C."/>
        </authorList>
    </citation>
    <scope>NUCLEOTIDE SEQUENCE</scope>
</reference>
<accession>A0A0E9USM1</accession>
<dbReference type="EMBL" id="GBXM01039775">
    <property type="protein sequence ID" value="JAH68802.1"/>
    <property type="molecule type" value="Transcribed_RNA"/>
</dbReference>
<reference evidence="1" key="2">
    <citation type="journal article" date="2015" name="Fish Shellfish Immunol.">
        <title>Early steps in the European eel (Anguilla anguilla)-Vibrio vulnificus interaction in the gills: Role of the RtxA13 toxin.</title>
        <authorList>
            <person name="Callol A."/>
            <person name="Pajuelo D."/>
            <person name="Ebbesson L."/>
            <person name="Teles M."/>
            <person name="MacKenzie S."/>
            <person name="Amaro C."/>
        </authorList>
    </citation>
    <scope>NUCLEOTIDE SEQUENCE</scope>
</reference>
<organism evidence="1">
    <name type="scientific">Anguilla anguilla</name>
    <name type="common">European freshwater eel</name>
    <name type="synonym">Muraena anguilla</name>
    <dbReference type="NCBI Taxonomy" id="7936"/>
    <lineage>
        <taxon>Eukaryota</taxon>
        <taxon>Metazoa</taxon>
        <taxon>Chordata</taxon>
        <taxon>Craniata</taxon>
        <taxon>Vertebrata</taxon>
        <taxon>Euteleostomi</taxon>
        <taxon>Actinopterygii</taxon>
        <taxon>Neopterygii</taxon>
        <taxon>Teleostei</taxon>
        <taxon>Anguilliformes</taxon>
        <taxon>Anguillidae</taxon>
        <taxon>Anguilla</taxon>
    </lineage>
</organism>
<proteinExistence type="predicted"/>
<evidence type="ECO:0000313" key="1">
    <source>
        <dbReference type="EMBL" id="JAH68802.1"/>
    </source>
</evidence>
<sequence>MFTCNGPFFSRLAYLLISPHV</sequence>